<keyword evidence="2" id="KW-1185">Reference proteome</keyword>
<evidence type="ECO:0000313" key="1">
    <source>
        <dbReference type="EMBL" id="KZT11795.1"/>
    </source>
</evidence>
<dbReference type="RefSeq" id="XP_040769443.1">
    <property type="nucleotide sequence ID" value="XM_040901367.1"/>
</dbReference>
<dbReference type="Proteomes" id="UP000076871">
    <property type="component" value="Unassembled WGS sequence"/>
</dbReference>
<sequence length="109" mass="12468">MSSGLCVRRHGATLVPFGSRVYLNFHLDRKHVPCRSRQHFADQGTEHVMDRPVVGKRTARRLPCSHIVRILHRQILPSLFSVAVAGFLCHNLRDHLLQFAFEVFRSAPS</sequence>
<dbReference type="AlphaFoldDB" id="A0A165HJ54"/>
<accession>A0A165HJ54</accession>
<dbReference type="GeneID" id="63818399"/>
<organism evidence="1 2">
    <name type="scientific">Laetiporus sulphureus 93-53</name>
    <dbReference type="NCBI Taxonomy" id="1314785"/>
    <lineage>
        <taxon>Eukaryota</taxon>
        <taxon>Fungi</taxon>
        <taxon>Dikarya</taxon>
        <taxon>Basidiomycota</taxon>
        <taxon>Agaricomycotina</taxon>
        <taxon>Agaricomycetes</taxon>
        <taxon>Polyporales</taxon>
        <taxon>Laetiporus</taxon>
    </lineage>
</organism>
<gene>
    <name evidence="1" type="ORF">LAESUDRAFT_152671</name>
</gene>
<dbReference type="InParanoid" id="A0A165HJ54"/>
<name>A0A165HJ54_9APHY</name>
<reference evidence="1 2" key="1">
    <citation type="journal article" date="2016" name="Mol. Biol. Evol.">
        <title>Comparative Genomics of Early-Diverging Mushroom-Forming Fungi Provides Insights into the Origins of Lignocellulose Decay Capabilities.</title>
        <authorList>
            <person name="Nagy L.G."/>
            <person name="Riley R."/>
            <person name="Tritt A."/>
            <person name="Adam C."/>
            <person name="Daum C."/>
            <person name="Floudas D."/>
            <person name="Sun H."/>
            <person name="Yadav J.S."/>
            <person name="Pangilinan J."/>
            <person name="Larsson K.H."/>
            <person name="Matsuura K."/>
            <person name="Barry K."/>
            <person name="Labutti K."/>
            <person name="Kuo R."/>
            <person name="Ohm R.A."/>
            <person name="Bhattacharya S.S."/>
            <person name="Shirouzu T."/>
            <person name="Yoshinaga Y."/>
            <person name="Martin F.M."/>
            <person name="Grigoriev I.V."/>
            <person name="Hibbett D.S."/>
        </authorList>
    </citation>
    <scope>NUCLEOTIDE SEQUENCE [LARGE SCALE GENOMIC DNA]</scope>
    <source>
        <strain evidence="1 2">93-53</strain>
    </source>
</reference>
<protein>
    <submittedName>
        <fullName evidence="1">Uncharacterized protein</fullName>
    </submittedName>
</protein>
<dbReference type="EMBL" id="KV427606">
    <property type="protein sequence ID" value="KZT11795.1"/>
    <property type="molecule type" value="Genomic_DNA"/>
</dbReference>
<proteinExistence type="predicted"/>
<evidence type="ECO:0000313" key="2">
    <source>
        <dbReference type="Proteomes" id="UP000076871"/>
    </source>
</evidence>